<feature type="binding site" evidence="3">
    <location>
        <position position="50"/>
    </location>
    <ligand>
        <name>a divalent metal cation</name>
        <dbReference type="ChEBI" id="CHEBI:60240"/>
    </ligand>
</feature>
<name>A0A261T8R0_9BORD</name>
<evidence type="ECO:0000256" key="2">
    <source>
        <dbReference type="ARBA" id="ARBA00022723"/>
    </source>
</evidence>
<dbReference type="Proteomes" id="UP000216913">
    <property type="component" value="Unassembled WGS sequence"/>
</dbReference>
<evidence type="ECO:0000256" key="1">
    <source>
        <dbReference type="ARBA" id="ARBA00008635"/>
    </source>
</evidence>
<dbReference type="RefSeq" id="WP_094803436.1">
    <property type="nucleotide sequence ID" value="NZ_NEVP01000012.1"/>
</dbReference>
<proteinExistence type="inferred from homology"/>
<dbReference type="PANTHER" id="PTHR37302">
    <property type="entry name" value="SLR1116 PROTEIN"/>
    <property type="match status" value="1"/>
</dbReference>
<comment type="similarity">
    <text evidence="1">Belongs to the DinB family.</text>
</comment>
<dbReference type="Pfam" id="PF05163">
    <property type="entry name" value="DinB"/>
    <property type="match status" value="1"/>
</dbReference>
<evidence type="ECO:0000313" key="4">
    <source>
        <dbReference type="EMBL" id="OZI45677.1"/>
    </source>
</evidence>
<dbReference type="SUPFAM" id="SSF109854">
    <property type="entry name" value="DinB/YfiT-like putative metalloenzymes"/>
    <property type="match status" value="1"/>
</dbReference>
<feature type="binding site" evidence="3">
    <location>
        <position position="150"/>
    </location>
    <ligand>
        <name>a divalent metal cation</name>
        <dbReference type="ChEBI" id="CHEBI:60240"/>
    </ligand>
</feature>
<protein>
    <submittedName>
        <fullName evidence="4">Damage-inducible protein DinB</fullName>
    </submittedName>
</protein>
<reference evidence="4 5" key="1">
    <citation type="submission" date="2017-05" db="EMBL/GenBank/DDBJ databases">
        <title>Complete and WGS of Bordetella genogroups.</title>
        <authorList>
            <person name="Spilker T."/>
            <person name="LiPuma J."/>
        </authorList>
    </citation>
    <scope>NUCLEOTIDE SEQUENCE [LARGE SCALE GENOMIC DNA]</scope>
    <source>
        <strain evidence="4 5">AU10456</strain>
    </source>
</reference>
<dbReference type="GO" id="GO:0046872">
    <property type="term" value="F:metal ion binding"/>
    <property type="evidence" value="ECO:0007669"/>
    <property type="project" value="UniProtKB-KW"/>
</dbReference>
<keyword evidence="2 3" id="KW-0479">Metal-binding</keyword>
<accession>A0A261T8R0</accession>
<evidence type="ECO:0000313" key="5">
    <source>
        <dbReference type="Proteomes" id="UP000216913"/>
    </source>
</evidence>
<gene>
    <name evidence="4" type="ORF">CAL25_20790</name>
</gene>
<sequence>MPSPADLALLADYNQWMNQQLLAACARLPEAELHAARGAFFGSLLGTLNHLIVGDTMWLKRFATHAGTSPAARAALAEVRAAPDPGPLDGQPHGTLDALRDARTGLDAAIVQWVGALRQADLDRALDYRNSRGIASRRPLGALLLHFFNHQTHHRGQATTLLSQAGIDVGLTDLLVRIPDALALPSH</sequence>
<comment type="caution">
    <text evidence="4">The sequence shown here is derived from an EMBL/GenBank/DDBJ whole genome shotgun (WGS) entry which is preliminary data.</text>
</comment>
<organism evidence="4 5">
    <name type="scientific">Bordetella genomosp. 5</name>
    <dbReference type="NCBI Taxonomy" id="1395608"/>
    <lineage>
        <taxon>Bacteria</taxon>
        <taxon>Pseudomonadati</taxon>
        <taxon>Pseudomonadota</taxon>
        <taxon>Betaproteobacteria</taxon>
        <taxon>Burkholderiales</taxon>
        <taxon>Alcaligenaceae</taxon>
        <taxon>Bordetella</taxon>
    </lineage>
</organism>
<feature type="binding site" evidence="3">
    <location>
        <position position="154"/>
    </location>
    <ligand>
        <name>a divalent metal cation</name>
        <dbReference type="ChEBI" id="CHEBI:60240"/>
    </ligand>
</feature>
<dbReference type="InterPro" id="IPR007837">
    <property type="entry name" value="DinB"/>
</dbReference>
<dbReference type="PANTHER" id="PTHR37302:SF1">
    <property type="entry name" value="PROTEIN DINB"/>
    <property type="match status" value="1"/>
</dbReference>
<keyword evidence="5" id="KW-1185">Reference proteome</keyword>
<dbReference type="EMBL" id="NEVP01000012">
    <property type="protein sequence ID" value="OZI45677.1"/>
    <property type="molecule type" value="Genomic_DNA"/>
</dbReference>
<dbReference type="AlphaFoldDB" id="A0A261T8R0"/>
<dbReference type="OrthoDB" id="9807509at2"/>
<evidence type="ECO:0000256" key="3">
    <source>
        <dbReference type="PIRSR" id="PIRSR607837-1"/>
    </source>
</evidence>
<dbReference type="Gene3D" id="1.20.120.450">
    <property type="entry name" value="dinb family like domain"/>
    <property type="match status" value="1"/>
</dbReference>
<dbReference type="InterPro" id="IPR034660">
    <property type="entry name" value="DinB/YfiT-like"/>
</dbReference>